<evidence type="ECO:0000313" key="3">
    <source>
        <dbReference type="Proteomes" id="UP000198862"/>
    </source>
</evidence>
<organism evidence="2 3">
    <name type="scientific">Pseudoalteromonas denitrificans DSM 6059</name>
    <dbReference type="NCBI Taxonomy" id="1123010"/>
    <lineage>
        <taxon>Bacteria</taxon>
        <taxon>Pseudomonadati</taxon>
        <taxon>Pseudomonadota</taxon>
        <taxon>Gammaproteobacteria</taxon>
        <taxon>Alteromonadales</taxon>
        <taxon>Pseudoalteromonadaceae</taxon>
        <taxon>Pseudoalteromonas</taxon>
    </lineage>
</organism>
<evidence type="ECO:0000313" key="2">
    <source>
        <dbReference type="EMBL" id="SFD27105.1"/>
    </source>
</evidence>
<dbReference type="RefSeq" id="WP_091988936.1">
    <property type="nucleotide sequence ID" value="NZ_FOLO01000045.1"/>
</dbReference>
<feature type="compositionally biased region" description="Basic residues" evidence="1">
    <location>
        <begin position="1"/>
        <end position="12"/>
    </location>
</feature>
<protein>
    <submittedName>
        <fullName evidence="2">Uncharacterized protein</fullName>
    </submittedName>
</protein>
<reference evidence="2 3" key="1">
    <citation type="submission" date="2016-10" db="EMBL/GenBank/DDBJ databases">
        <authorList>
            <person name="de Groot N.N."/>
        </authorList>
    </citation>
    <scope>NUCLEOTIDE SEQUENCE [LARGE SCALE GENOMIC DNA]</scope>
    <source>
        <strain evidence="2 3">DSM 6059</strain>
    </source>
</reference>
<feature type="region of interest" description="Disordered" evidence="1">
    <location>
        <begin position="1"/>
        <end position="34"/>
    </location>
</feature>
<dbReference type="EMBL" id="FOLO01000045">
    <property type="protein sequence ID" value="SFD27105.1"/>
    <property type="molecule type" value="Genomic_DNA"/>
</dbReference>
<dbReference type="Proteomes" id="UP000198862">
    <property type="component" value="Unassembled WGS sequence"/>
</dbReference>
<name>A0A1I1QYJ4_9GAMM</name>
<dbReference type="AlphaFoldDB" id="A0A1I1QYJ4"/>
<gene>
    <name evidence="2" type="ORF">SAMN02745724_04051</name>
</gene>
<dbReference type="STRING" id="1123010.SAMN02745724_04051"/>
<accession>A0A1I1QYJ4</accession>
<evidence type="ECO:0000256" key="1">
    <source>
        <dbReference type="SAM" id="MobiDB-lite"/>
    </source>
</evidence>
<keyword evidence="3" id="KW-1185">Reference proteome</keyword>
<sequence>MKLSLNKKKLKNLSKDNKALPSDMTPQVGGGRPPISDGEPLSLCFARTCGWGSTCRDVY</sequence>
<proteinExistence type="predicted"/>